<evidence type="ECO:0000256" key="4">
    <source>
        <dbReference type="ARBA" id="ARBA00022729"/>
    </source>
</evidence>
<name>A0ABV2KQ12_9HYPH</name>
<dbReference type="Pfam" id="PF00496">
    <property type="entry name" value="SBP_bac_5"/>
    <property type="match status" value="1"/>
</dbReference>
<comment type="similarity">
    <text evidence="2">Belongs to the bacterial solute-binding protein 5 family.</text>
</comment>
<dbReference type="Proteomes" id="UP001549143">
    <property type="component" value="Unassembled WGS sequence"/>
</dbReference>
<dbReference type="PROSITE" id="PS51318">
    <property type="entry name" value="TAT"/>
    <property type="match status" value="1"/>
</dbReference>
<evidence type="ECO:0000313" key="6">
    <source>
        <dbReference type="EMBL" id="MET3662942.1"/>
    </source>
</evidence>
<dbReference type="InterPro" id="IPR006311">
    <property type="entry name" value="TAT_signal"/>
</dbReference>
<proteinExistence type="inferred from homology"/>
<sequence length="512" mass="56819">MITRRQFVKVGAIGVAGLGLFRPGAPAVAAPARGGTLTVALIADPRSLDPHLTGNLQGRATVRAIHDSLLAVDEGGNLAPMLVERWEQPDPRTYLLHLRPGVKFHDGTDFDAEAVIYNFKRIQNPDISSIRAGEIKVLESMEAVDSLTVKLTLQYPFAAFLYALTDVVGCIGSPAAFEKYGKEQSGLNPVGAGPFRFVHYAQDTETVLERNPDYWDSERPYLDRIILRPIPSDSTRLTELKTGGVDIAEELPLQNIAGLRNETNFAVSERIGFRWEYFSFNARSEYPGSNKKLRQAFQWAIDREALHRAAYFGTGSVGYSAILPGNPFYDADYAPFSFDQDKAKRLLDESGLGSVEITTYLRPEAVKQRAAQIFQSMAADVGVKVNLEQVDYANHRNKLFGGTLPLDLHGWWGYRPDPDQYLSILLQSEGSYAKAFACASPEMDALFLQQRGELDPGKRKQVFDQITAGVSDDSIYIPWHYSSDFKGIGKRVQGFVHKPDSIIDFTRISVTA</sequence>
<dbReference type="InterPro" id="IPR000914">
    <property type="entry name" value="SBP_5_dom"/>
</dbReference>
<accession>A0ABV2KQ12</accession>
<organism evidence="6 7">
    <name type="scientific">Aquamicrobium ahrensii</name>
    <dbReference type="NCBI Taxonomy" id="469551"/>
    <lineage>
        <taxon>Bacteria</taxon>
        <taxon>Pseudomonadati</taxon>
        <taxon>Pseudomonadota</taxon>
        <taxon>Alphaproteobacteria</taxon>
        <taxon>Hyphomicrobiales</taxon>
        <taxon>Phyllobacteriaceae</taxon>
        <taxon>Aquamicrobium</taxon>
    </lineage>
</organism>
<dbReference type="PIRSF" id="PIRSF002741">
    <property type="entry name" value="MppA"/>
    <property type="match status" value="1"/>
</dbReference>
<protein>
    <submittedName>
        <fullName evidence="6">Peptide/nickel transport system substrate-binding protein</fullName>
    </submittedName>
</protein>
<keyword evidence="3" id="KW-0813">Transport</keyword>
<dbReference type="InterPro" id="IPR039424">
    <property type="entry name" value="SBP_5"/>
</dbReference>
<dbReference type="EMBL" id="JBEPMN010000017">
    <property type="protein sequence ID" value="MET3662942.1"/>
    <property type="molecule type" value="Genomic_DNA"/>
</dbReference>
<evidence type="ECO:0000313" key="7">
    <source>
        <dbReference type="Proteomes" id="UP001549143"/>
    </source>
</evidence>
<dbReference type="RefSeq" id="WP_354152779.1">
    <property type="nucleotide sequence ID" value="NZ_JBEPMN010000017.1"/>
</dbReference>
<reference evidence="6 7" key="1">
    <citation type="submission" date="2024-06" db="EMBL/GenBank/DDBJ databases">
        <title>Genomic Encyclopedia of Type Strains, Phase IV (KMG-IV): sequencing the most valuable type-strain genomes for metagenomic binning, comparative biology and taxonomic classification.</title>
        <authorList>
            <person name="Goeker M."/>
        </authorList>
    </citation>
    <scope>NUCLEOTIDE SEQUENCE [LARGE SCALE GENOMIC DNA]</scope>
    <source>
        <strain evidence="6 7">DSM 19730</strain>
    </source>
</reference>
<dbReference type="InterPro" id="IPR030678">
    <property type="entry name" value="Peptide/Ni-bd"/>
</dbReference>
<dbReference type="PANTHER" id="PTHR30290:SF9">
    <property type="entry name" value="OLIGOPEPTIDE-BINDING PROTEIN APPA"/>
    <property type="match status" value="1"/>
</dbReference>
<dbReference type="SUPFAM" id="SSF53850">
    <property type="entry name" value="Periplasmic binding protein-like II"/>
    <property type="match status" value="1"/>
</dbReference>
<evidence type="ECO:0000256" key="2">
    <source>
        <dbReference type="ARBA" id="ARBA00005695"/>
    </source>
</evidence>
<evidence type="ECO:0000256" key="3">
    <source>
        <dbReference type="ARBA" id="ARBA00022448"/>
    </source>
</evidence>
<keyword evidence="4" id="KW-0732">Signal</keyword>
<comment type="caution">
    <text evidence="6">The sequence shown here is derived from an EMBL/GenBank/DDBJ whole genome shotgun (WGS) entry which is preliminary data.</text>
</comment>
<dbReference type="Gene3D" id="3.40.190.10">
    <property type="entry name" value="Periplasmic binding protein-like II"/>
    <property type="match status" value="1"/>
</dbReference>
<gene>
    <name evidence="6" type="ORF">ABID44_003295</name>
</gene>
<evidence type="ECO:0000259" key="5">
    <source>
        <dbReference type="Pfam" id="PF00496"/>
    </source>
</evidence>
<dbReference type="PANTHER" id="PTHR30290">
    <property type="entry name" value="PERIPLASMIC BINDING COMPONENT OF ABC TRANSPORTER"/>
    <property type="match status" value="1"/>
</dbReference>
<feature type="domain" description="Solute-binding protein family 5" evidence="5">
    <location>
        <begin position="78"/>
        <end position="431"/>
    </location>
</feature>
<dbReference type="Gene3D" id="3.10.105.10">
    <property type="entry name" value="Dipeptide-binding Protein, Domain 3"/>
    <property type="match status" value="1"/>
</dbReference>
<keyword evidence="7" id="KW-1185">Reference proteome</keyword>
<dbReference type="Gene3D" id="3.90.76.10">
    <property type="entry name" value="Dipeptide-binding Protein, Domain 1"/>
    <property type="match status" value="1"/>
</dbReference>
<comment type="subcellular location">
    <subcellularLocation>
        <location evidence="1">Periplasm</location>
    </subcellularLocation>
</comment>
<evidence type="ECO:0000256" key="1">
    <source>
        <dbReference type="ARBA" id="ARBA00004418"/>
    </source>
</evidence>